<dbReference type="Proteomes" id="UP000006039">
    <property type="component" value="Unassembled WGS sequence"/>
</dbReference>
<evidence type="ECO:0000256" key="1">
    <source>
        <dbReference type="SAM" id="MobiDB-lite"/>
    </source>
</evidence>
<dbReference type="EnsemblFungi" id="EJT72382">
    <property type="protein sequence ID" value="EJT72382"/>
    <property type="gene ID" value="GGTG_09248"/>
</dbReference>
<organism evidence="2">
    <name type="scientific">Gaeumannomyces tritici (strain R3-111a-1)</name>
    <name type="common">Wheat and barley take-all root rot fungus</name>
    <name type="synonym">Gaeumannomyces graminis var. tritici</name>
    <dbReference type="NCBI Taxonomy" id="644352"/>
    <lineage>
        <taxon>Eukaryota</taxon>
        <taxon>Fungi</taxon>
        <taxon>Dikarya</taxon>
        <taxon>Ascomycota</taxon>
        <taxon>Pezizomycotina</taxon>
        <taxon>Sordariomycetes</taxon>
        <taxon>Sordariomycetidae</taxon>
        <taxon>Magnaporthales</taxon>
        <taxon>Magnaporthaceae</taxon>
        <taxon>Gaeumannomyces</taxon>
    </lineage>
</organism>
<reference evidence="2" key="3">
    <citation type="submission" date="2010-09" db="EMBL/GenBank/DDBJ databases">
        <title>Annotation of Gaeumannomyces graminis var. tritici R3-111a-1.</title>
        <authorList>
            <consortium name="The Broad Institute Genome Sequencing Platform"/>
            <person name="Ma L.-J."/>
            <person name="Dead R."/>
            <person name="Young S.K."/>
            <person name="Zeng Q."/>
            <person name="Gargeya S."/>
            <person name="Fitzgerald M."/>
            <person name="Haas B."/>
            <person name="Abouelleil A."/>
            <person name="Alvarado L."/>
            <person name="Arachchi H.M."/>
            <person name="Berlin A."/>
            <person name="Brown A."/>
            <person name="Chapman S.B."/>
            <person name="Chen Z."/>
            <person name="Dunbar C."/>
            <person name="Freedman E."/>
            <person name="Gearin G."/>
            <person name="Gellesch M."/>
            <person name="Goldberg J."/>
            <person name="Griggs A."/>
            <person name="Gujja S."/>
            <person name="Heiman D."/>
            <person name="Howarth C."/>
            <person name="Larson L."/>
            <person name="Lui A."/>
            <person name="MacDonald P.J.P."/>
            <person name="Mehta T."/>
            <person name="Montmayeur A."/>
            <person name="Murphy C."/>
            <person name="Neiman D."/>
            <person name="Pearson M."/>
            <person name="Priest M."/>
            <person name="Roberts A."/>
            <person name="Saif S."/>
            <person name="Shea T."/>
            <person name="Shenoy N."/>
            <person name="Sisk P."/>
            <person name="Stolte C."/>
            <person name="Sykes S."/>
            <person name="Yandava C."/>
            <person name="Wortman J."/>
            <person name="Nusbaum C."/>
            <person name="Birren B."/>
        </authorList>
    </citation>
    <scope>NUCLEOTIDE SEQUENCE</scope>
    <source>
        <strain evidence="2">R3-111a-1</strain>
    </source>
</reference>
<evidence type="ECO:0000313" key="2">
    <source>
        <dbReference type="EMBL" id="EJT72382.1"/>
    </source>
</evidence>
<dbReference type="AlphaFoldDB" id="J3P6V6"/>
<evidence type="ECO:0000313" key="3">
    <source>
        <dbReference type="EnsemblFungi" id="EJT72382"/>
    </source>
</evidence>
<sequence>MSDNTNIQGTWQTVSRSFGAGAARVAGAGALASPMDRWLAEPSGSSPYNTIGQVRQGHDASTNHPPAPSTNHATSGSAKE</sequence>
<dbReference type="HOGENOM" id="CLU_2413703_0_0_1"/>
<dbReference type="eggNOG" id="ENOG502RNGM">
    <property type="taxonomic scope" value="Eukaryota"/>
</dbReference>
<gene>
    <name evidence="3" type="primary">20349706</name>
    <name evidence="2" type="ORF">GGTG_09248</name>
</gene>
<reference evidence="3" key="4">
    <citation type="journal article" date="2015" name="G3 (Bethesda)">
        <title>Genome sequences of three phytopathogenic species of the Magnaporthaceae family of fungi.</title>
        <authorList>
            <person name="Okagaki L.H."/>
            <person name="Nunes C.C."/>
            <person name="Sailsbery J."/>
            <person name="Clay B."/>
            <person name="Brown D."/>
            <person name="John T."/>
            <person name="Oh Y."/>
            <person name="Young N."/>
            <person name="Fitzgerald M."/>
            <person name="Haas B.J."/>
            <person name="Zeng Q."/>
            <person name="Young S."/>
            <person name="Adiconis X."/>
            <person name="Fan L."/>
            <person name="Levin J.Z."/>
            <person name="Mitchell T.K."/>
            <person name="Okubara P.A."/>
            <person name="Farman M.L."/>
            <person name="Kohn L.M."/>
            <person name="Birren B."/>
            <person name="Ma L.-J."/>
            <person name="Dean R.A."/>
        </authorList>
    </citation>
    <scope>NUCLEOTIDE SEQUENCE</scope>
    <source>
        <strain evidence="3">R3-111a-1</strain>
    </source>
</reference>
<protein>
    <submittedName>
        <fullName evidence="2 3">Uncharacterized protein</fullName>
    </submittedName>
</protein>
<dbReference type="GeneID" id="20349706"/>
<proteinExistence type="predicted"/>
<accession>J3P6V6</accession>
<feature type="region of interest" description="Disordered" evidence="1">
    <location>
        <begin position="41"/>
        <end position="80"/>
    </location>
</feature>
<reference evidence="4" key="1">
    <citation type="submission" date="2010-07" db="EMBL/GenBank/DDBJ databases">
        <title>The genome sequence of Gaeumannomyces graminis var. tritici strain R3-111a-1.</title>
        <authorList>
            <consortium name="The Broad Institute Genome Sequencing Platform"/>
            <person name="Ma L.-J."/>
            <person name="Dead R."/>
            <person name="Young S."/>
            <person name="Zeng Q."/>
            <person name="Koehrsen M."/>
            <person name="Alvarado L."/>
            <person name="Berlin A."/>
            <person name="Chapman S.B."/>
            <person name="Chen Z."/>
            <person name="Freedman E."/>
            <person name="Gellesch M."/>
            <person name="Goldberg J."/>
            <person name="Griggs A."/>
            <person name="Gujja S."/>
            <person name="Heilman E.R."/>
            <person name="Heiman D."/>
            <person name="Hepburn T."/>
            <person name="Howarth C."/>
            <person name="Jen D."/>
            <person name="Larson L."/>
            <person name="Mehta T."/>
            <person name="Neiman D."/>
            <person name="Pearson M."/>
            <person name="Roberts A."/>
            <person name="Saif S."/>
            <person name="Shea T."/>
            <person name="Shenoy N."/>
            <person name="Sisk P."/>
            <person name="Stolte C."/>
            <person name="Sykes S."/>
            <person name="Walk T."/>
            <person name="White J."/>
            <person name="Yandava C."/>
            <person name="Haas B."/>
            <person name="Nusbaum C."/>
            <person name="Birren B."/>
        </authorList>
    </citation>
    <scope>NUCLEOTIDE SEQUENCE [LARGE SCALE GENOMIC DNA]</scope>
    <source>
        <strain evidence="4">R3-111a-1</strain>
    </source>
</reference>
<name>J3P6V6_GAET3</name>
<dbReference type="OrthoDB" id="10470811at2759"/>
<feature type="compositionally biased region" description="Polar residues" evidence="1">
    <location>
        <begin position="43"/>
        <end position="80"/>
    </location>
</feature>
<reference evidence="2" key="2">
    <citation type="submission" date="2010-07" db="EMBL/GenBank/DDBJ databases">
        <authorList>
            <consortium name="The Broad Institute Genome Sequencing Platform"/>
            <consortium name="Broad Institute Genome Sequencing Center for Infectious Disease"/>
            <person name="Ma L.-J."/>
            <person name="Dead R."/>
            <person name="Young S."/>
            <person name="Zeng Q."/>
            <person name="Koehrsen M."/>
            <person name="Alvarado L."/>
            <person name="Berlin A."/>
            <person name="Chapman S.B."/>
            <person name="Chen Z."/>
            <person name="Freedman E."/>
            <person name="Gellesch M."/>
            <person name="Goldberg J."/>
            <person name="Griggs A."/>
            <person name="Gujja S."/>
            <person name="Heilman E.R."/>
            <person name="Heiman D."/>
            <person name="Hepburn T."/>
            <person name="Howarth C."/>
            <person name="Jen D."/>
            <person name="Larson L."/>
            <person name="Mehta T."/>
            <person name="Neiman D."/>
            <person name="Pearson M."/>
            <person name="Roberts A."/>
            <person name="Saif S."/>
            <person name="Shea T."/>
            <person name="Shenoy N."/>
            <person name="Sisk P."/>
            <person name="Stolte C."/>
            <person name="Sykes S."/>
            <person name="Walk T."/>
            <person name="White J."/>
            <person name="Yandava C."/>
            <person name="Haas B."/>
            <person name="Nusbaum C."/>
            <person name="Birren B."/>
        </authorList>
    </citation>
    <scope>NUCLEOTIDE SEQUENCE</scope>
    <source>
        <strain evidence="2">R3-111a-1</strain>
    </source>
</reference>
<reference evidence="3" key="5">
    <citation type="submission" date="2018-04" db="UniProtKB">
        <authorList>
            <consortium name="EnsemblFungi"/>
        </authorList>
    </citation>
    <scope>IDENTIFICATION</scope>
    <source>
        <strain evidence="3">R3-111a-1</strain>
    </source>
</reference>
<keyword evidence="4" id="KW-1185">Reference proteome</keyword>
<dbReference type="VEuPathDB" id="FungiDB:GGTG_09248"/>
<evidence type="ECO:0000313" key="4">
    <source>
        <dbReference type="Proteomes" id="UP000006039"/>
    </source>
</evidence>
<dbReference type="RefSeq" id="XP_009225356.1">
    <property type="nucleotide sequence ID" value="XM_009227092.1"/>
</dbReference>
<dbReference type="EMBL" id="GL385399">
    <property type="protein sequence ID" value="EJT72382.1"/>
    <property type="molecule type" value="Genomic_DNA"/>
</dbReference>